<dbReference type="Gene3D" id="3.30.40.10">
    <property type="entry name" value="Zinc/RING finger domain, C3HC4 (zinc finger)"/>
    <property type="match status" value="2"/>
</dbReference>
<name>A0A9D3VQK7_9ROSI</name>
<keyword evidence="5" id="KW-0808">Transferase</keyword>
<evidence type="ECO:0000313" key="18">
    <source>
        <dbReference type="Proteomes" id="UP000828251"/>
    </source>
</evidence>
<dbReference type="EMBL" id="JAIQCV010000006">
    <property type="protein sequence ID" value="KAH1091994.1"/>
    <property type="molecule type" value="Genomic_DNA"/>
</dbReference>
<comment type="catalytic activity">
    <reaction evidence="1">
        <text>S-ubiquitinyl-[E2 ubiquitin-conjugating enzyme]-L-cysteine + [acceptor protein]-L-lysine = [E2 ubiquitin-conjugating enzyme]-L-cysteine + N(6)-ubiquitinyl-[acceptor protein]-L-lysine.</text>
        <dbReference type="EC" id="2.3.2.27"/>
    </reaction>
</comment>
<keyword evidence="7" id="KW-0479">Metal-binding</keyword>
<dbReference type="PROSITE" id="PS50089">
    <property type="entry name" value="ZF_RING_2"/>
    <property type="match status" value="2"/>
</dbReference>
<dbReference type="InterPro" id="IPR001841">
    <property type="entry name" value="Znf_RING"/>
</dbReference>
<proteinExistence type="inferred from homology"/>
<dbReference type="SUPFAM" id="SSF57850">
    <property type="entry name" value="RING/U-box"/>
    <property type="match status" value="2"/>
</dbReference>
<reference evidence="17 18" key="1">
    <citation type="journal article" date="2021" name="Plant Biotechnol. J.">
        <title>Multi-omics assisted identification of the key and species-specific regulatory components of drought-tolerant mechanisms in Gossypium stocksii.</title>
        <authorList>
            <person name="Yu D."/>
            <person name="Ke L."/>
            <person name="Zhang D."/>
            <person name="Wu Y."/>
            <person name="Sun Y."/>
            <person name="Mei J."/>
            <person name="Sun J."/>
            <person name="Sun Y."/>
        </authorList>
    </citation>
    <scope>NUCLEOTIDE SEQUENCE [LARGE SCALE GENOMIC DNA]</scope>
    <source>
        <strain evidence="18">cv. E1</strain>
        <tissue evidence="17">Leaf</tissue>
    </source>
</reference>
<evidence type="ECO:0000256" key="8">
    <source>
        <dbReference type="ARBA" id="ARBA00022771"/>
    </source>
</evidence>
<keyword evidence="12 15" id="KW-0472">Membrane</keyword>
<evidence type="ECO:0000256" key="11">
    <source>
        <dbReference type="ARBA" id="ARBA00022989"/>
    </source>
</evidence>
<protein>
    <recommendedName>
        <fullName evidence="4">RING-type E3 ubiquitin transferase</fullName>
        <ecNumber evidence="4">2.3.2.27</ecNumber>
    </recommendedName>
</protein>
<dbReference type="GO" id="GO:0016020">
    <property type="term" value="C:membrane"/>
    <property type="evidence" value="ECO:0007669"/>
    <property type="project" value="UniProtKB-SubCell"/>
</dbReference>
<keyword evidence="6 15" id="KW-0812">Transmembrane</keyword>
<dbReference type="InterPro" id="IPR013083">
    <property type="entry name" value="Znf_RING/FYVE/PHD"/>
</dbReference>
<evidence type="ECO:0000256" key="13">
    <source>
        <dbReference type="ARBA" id="ARBA00024209"/>
    </source>
</evidence>
<dbReference type="AlphaFoldDB" id="A0A9D3VQK7"/>
<evidence type="ECO:0000256" key="4">
    <source>
        <dbReference type="ARBA" id="ARBA00012483"/>
    </source>
</evidence>
<dbReference type="Pfam" id="PF13639">
    <property type="entry name" value="zf-RING_2"/>
    <property type="match status" value="2"/>
</dbReference>
<dbReference type="GO" id="GO:0061630">
    <property type="term" value="F:ubiquitin protein ligase activity"/>
    <property type="evidence" value="ECO:0007669"/>
    <property type="project" value="UniProtKB-EC"/>
</dbReference>
<evidence type="ECO:0000256" key="2">
    <source>
        <dbReference type="ARBA" id="ARBA00004167"/>
    </source>
</evidence>
<dbReference type="PANTHER" id="PTHR45768:SF61">
    <property type="entry name" value="RING-H2 FINGER PROTEIN ATL18"/>
    <property type="match status" value="1"/>
</dbReference>
<comment type="similarity">
    <text evidence="13">Belongs to the RING-type zinc finger family. ATL subfamily.</text>
</comment>
<keyword evidence="10" id="KW-0862">Zinc</keyword>
<evidence type="ECO:0000256" key="3">
    <source>
        <dbReference type="ARBA" id="ARBA00004906"/>
    </source>
</evidence>
<evidence type="ECO:0000259" key="16">
    <source>
        <dbReference type="PROSITE" id="PS50089"/>
    </source>
</evidence>
<evidence type="ECO:0000256" key="12">
    <source>
        <dbReference type="ARBA" id="ARBA00023136"/>
    </source>
</evidence>
<evidence type="ECO:0000256" key="6">
    <source>
        <dbReference type="ARBA" id="ARBA00022692"/>
    </source>
</evidence>
<accession>A0A9D3VQK7</accession>
<dbReference type="PANTHER" id="PTHR45768">
    <property type="entry name" value="E3 UBIQUITIN-PROTEIN LIGASE RNF13-LIKE"/>
    <property type="match status" value="1"/>
</dbReference>
<gene>
    <name evidence="17" type="ORF">J1N35_019251</name>
</gene>
<evidence type="ECO:0000256" key="9">
    <source>
        <dbReference type="ARBA" id="ARBA00022786"/>
    </source>
</evidence>
<evidence type="ECO:0000256" key="5">
    <source>
        <dbReference type="ARBA" id="ARBA00022679"/>
    </source>
</evidence>
<keyword evidence="8 14" id="KW-0863">Zinc-finger</keyword>
<feature type="domain" description="RING-type" evidence="16">
    <location>
        <begin position="83"/>
        <end position="125"/>
    </location>
</feature>
<keyword evidence="11 15" id="KW-1133">Transmembrane helix</keyword>
<dbReference type="OrthoDB" id="8062037at2759"/>
<organism evidence="17 18">
    <name type="scientific">Gossypium stocksii</name>
    <dbReference type="NCBI Taxonomy" id="47602"/>
    <lineage>
        <taxon>Eukaryota</taxon>
        <taxon>Viridiplantae</taxon>
        <taxon>Streptophyta</taxon>
        <taxon>Embryophyta</taxon>
        <taxon>Tracheophyta</taxon>
        <taxon>Spermatophyta</taxon>
        <taxon>Magnoliopsida</taxon>
        <taxon>eudicotyledons</taxon>
        <taxon>Gunneridae</taxon>
        <taxon>Pentapetalae</taxon>
        <taxon>rosids</taxon>
        <taxon>malvids</taxon>
        <taxon>Malvales</taxon>
        <taxon>Malvaceae</taxon>
        <taxon>Malvoideae</taxon>
        <taxon>Gossypium</taxon>
    </lineage>
</organism>
<evidence type="ECO:0000313" key="17">
    <source>
        <dbReference type="EMBL" id="KAH1091994.1"/>
    </source>
</evidence>
<evidence type="ECO:0000256" key="15">
    <source>
        <dbReference type="SAM" id="Phobius"/>
    </source>
</evidence>
<dbReference type="SMART" id="SM00184">
    <property type="entry name" value="RING"/>
    <property type="match status" value="2"/>
</dbReference>
<keyword evidence="9" id="KW-0833">Ubl conjugation pathway</keyword>
<dbReference type="Proteomes" id="UP000828251">
    <property type="component" value="Unassembled WGS sequence"/>
</dbReference>
<dbReference type="GO" id="GO:0008270">
    <property type="term" value="F:zinc ion binding"/>
    <property type="evidence" value="ECO:0007669"/>
    <property type="project" value="UniProtKB-KW"/>
</dbReference>
<feature type="transmembrane region" description="Helical" evidence="15">
    <location>
        <begin position="6"/>
        <end position="27"/>
    </location>
</feature>
<evidence type="ECO:0000256" key="1">
    <source>
        <dbReference type="ARBA" id="ARBA00000900"/>
    </source>
</evidence>
<keyword evidence="18" id="KW-1185">Reference proteome</keyword>
<evidence type="ECO:0000256" key="14">
    <source>
        <dbReference type="PROSITE-ProRule" id="PRU00175"/>
    </source>
</evidence>
<sequence>MLMGIIIAVILLFLGIGMLVLVHLCIVGRSFIIRRFRNPARFDINNNSNTNPTMSEDDVQKLPCYDYSAKDKENSTCYQVLDCAICLEDFKMGEKCRLLPLCKHSFHAECVDSWLLRNPICPVCRTGAGSGESESDLETKPCPRMATQTEPNAWKDLKMGAKCRLIPLCNHSFHSECVDSWFLRNPICPVCRNGGRFLVTVKNDHSESS</sequence>
<evidence type="ECO:0000256" key="10">
    <source>
        <dbReference type="ARBA" id="ARBA00022833"/>
    </source>
</evidence>
<dbReference type="EC" id="2.3.2.27" evidence="4"/>
<evidence type="ECO:0000256" key="7">
    <source>
        <dbReference type="ARBA" id="ARBA00022723"/>
    </source>
</evidence>
<comment type="caution">
    <text evidence="17">The sequence shown here is derived from an EMBL/GenBank/DDBJ whole genome shotgun (WGS) entry which is preliminary data.</text>
</comment>
<comment type="subcellular location">
    <subcellularLocation>
        <location evidence="2">Membrane</location>
        <topology evidence="2">Single-pass membrane protein</topology>
    </subcellularLocation>
</comment>
<feature type="domain" description="RING-type" evidence="16">
    <location>
        <begin position="121"/>
        <end position="192"/>
    </location>
</feature>
<comment type="pathway">
    <text evidence="3">Protein modification; protein ubiquitination.</text>
</comment>